<dbReference type="FunFam" id="3.90.550.10:FF:000229">
    <property type="entry name" value="Glycosyltransferase-like protein LARGE"/>
    <property type="match status" value="1"/>
</dbReference>
<keyword evidence="7" id="KW-0479">Metal-binding</keyword>
<gene>
    <name evidence="22" type="primary">Large2</name>
    <name evidence="22" type="ORF">CORCRI_R11910</name>
</gene>
<comment type="catalytic activity">
    <reaction evidence="20">
        <text>3-O-[beta-D-GlcA-(1-&gt;3)-beta-D-Xyl-(1-&gt;4)-Rib-ol-P-Rib-ol-P-3-beta-D-GalNAc-(1-&gt;3)-beta-D-GlcNAc-(1-&gt;4)-(O-6-P-alpha-D-Man)]-Thr-[protein] + UDP-alpha-D-xylose = 3-O-[alpha-D-Xyl-(1-&gt;3)-beta-D-GlcA-(1-&gt;4)-beta-D-Xyl-(1-&gt;4)-Rib-ol-P-Rib-ol-P-3-beta-D-GalNAc-(1-&gt;3)-beta-D-GlcNAc-(1-&gt;4)-(O-6-P-alpha-D-Man)]-Thr-[protein] + UDP + H(+)</text>
        <dbReference type="Rhea" id="RHEA:57336"/>
        <dbReference type="Rhea" id="RHEA-COMP:17482"/>
        <dbReference type="Rhea" id="RHEA-COMP:17483"/>
        <dbReference type="ChEBI" id="CHEBI:15378"/>
        <dbReference type="ChEBI" id="CHEBI:57632"/>
        <dbReference type="ChEBI" id="CHEBI:58223"/>
        <dbReference type="ChEBI" id="CHEBI:177336"/>
        <dbReference type="ChEBI" id="CHEBI:177352"/>
    </reaction>
    <physiologicalReaction direction="left-to-right" evidence="20">
        <dbReference type="Rhea" id="RHEA:57337"/>
    </physiologicalReaction>
</comment>
<dbReference type="GO" id="GO:0042285">
    <property type="term" value="F:xylosyltransferase activity"/>
    <property type="evidence" value="ECO:0007669"/>
    <property type="project" value="TreeGrafter"/>
</dbReference>
<dbReference type="InterPro" id="IPR051292">
    <property type="entry name" value="Xyl/GlcA_transferase"/>
</dbReference>
<evidence type="ECO:0000256" key="15">
    <source>
        <dbReference type="ARBA" id="ARBA00038461"/>
    </source>
</evidence>
<evidence type="ECO:0000313" key="22">
    <source>
        <dbReference type="EMBL" id="NXC16893.1"/>
    </source>
</evidence>
<accession>A0A851LLE6</accession>
<dbReference type="GO" id="GO:0015020">
    <property type="term" value="F:glucuronosyltransferase activity"/>
    <property type="evidence" value="ECO:0007669"/>
    <property type="project" value="TreeGrafter"/>
</dbReference>
<dbReference type="GO" id="GO:0000139">
    <property type="term" value="C:Golgi membrane"/>
    <property type="evidence" value="ECO:0007669"/>
    <property type="project" value="UniProtKB-SubCell"/>
</dbReference>
<dbReference type="InterPro" id="IPR002495">
    <property type="entry name" value="Glyco_trans_8"/>
</dbReference>
<name>A0A851LLE6_CORCR</name>
<feature type="non-terminal residue" evidence="22">
    <location>
        <position position="757"/>
    </location>
</feature>
<dbReference type="AlphaFoldDB" id="A0A851LLE6"/>
<keyword evidence="8" id="KW-0735">Signal-anchor</keyword>
<comment type="similarity">
    <text evidence="16">In the C-terminal section; belongs to the glycosyltransferase 49 family.</text>
</comment>
<evidence type="ECO:0000256" key="20">
    <source>
        <dbReference type="ARBA" id="ARBA00049472"/>
    </source>
</evidence>
<evidence type="ECO:0000256" key="12">
    <source>
        <dbReference type="ARBA" id="ARBA00023180"/>
    </source>
</evidence>
<feature type="non-terminal residue" evidence="22">
    <location>
        <position position="1"/>
    </location>
</feature>
<dbReference type="Pfam" id="PF01501">
    <property type="entry name" value="Glyco_transf_8"/>
    <property type="match status" value="1"/>
</dbReference>
<keyword evidence="13" id="KW-0464">Manganese</keyword>
<keyword evidence="9" id="KW-1133">Transmembrane helix</keyword>
<keyword evidence="12" id="KW-0325">Glycoprotein</keyword>
<comment type="cofactor">
    <cofactor evidence="1">
        <name>Mn(2+)</name>
        <dbReference type="ChEBI" id="CHEBI:29035"/>
    </cofactor>
</comment>
<evidence type="ECO:0000256" key="21">
    <source>
        <dbReference type="SAM" id="MobiDB-lite"/>
    </source>
</evidence>
<evidence type="ECO:0000256" key="18">
    <source>
        <dbReference type="ARBA" id="ARBA00048091"/>
    </source>
</evidence>
<keyword evidence="6" id="KW-0812">Transmembrane</keyword>
<organism evidence="22 23">
    <name type="scientific">Corythaeola cristata</name>
    <name type="common">Great blue turaco</name>
    <dbReference type="NCBI Taxonomy" id="103954"/>
    <lineage>
        <taxon>Eukaryota</taxon>
        <taxon>Metazoa</taxon>
        <taxon>Chordata</taxon>
        <taxon>Craniata</taxon>
        <taxon>Vertebrata</taxon>
        <taxon>Euteleostomi</taxon>
        <taxon>Archelosauria</taxon>
        <taxon>Archosauria</taxon>
        <taxon>Dinosauria</taxon>
        <taxon>Saurischia</taxon>
        <taxon>Theropoda</taxon>
        <taxon>Coelurosauria</taxon>
        <taxon>Aves</taxon>
        <taxon>Neognathae</taxon>
        <taxon>Neoaves</taxon>
        <taxon>Otidimorphae</taxon>
        <taxon>Musophagiformes</taxon>
        <taxon>Musophagidae</taxon>
        <taxon>Corythaeola</taxon>
    </lineage>
</organism>
<evidence type="ECO:0000256" key="8">
    <source>
        <dbReference type="ARBA" id="ARBA00022968"/>
    </source>
</evidence>
<evidence type="ECO:0000256" key="2">
    <source>
        <dbReference type="ARBA" id="ARBA00004323"/>
    </source>
</evidence>
<protein>
    <submittedName>
        <fullName evidence="22">LARG2 glucuronyltransferase</fullName>
    </submittedName>
</protein>
<evidence type="ECO:0000256" key="13">
    <source>
        <dbReference type="ARBA" id="ARBA00023211"/>
    </source>
</evidence>
<keyword evidence="4" id="KW-0328">Glycosyltransferase</keyword>
<evidence type="ECO:0000256" key="10">
    <source>
        <dbReference type="ARBA" id="ARBA00023034"/>
    </source>
</evidence>
<evidence type="ECO:0000256" key="11">
    <source>
        <dbReference type="ARBA" id="ARBA00023136"/>
    </source>
</evidence>
<comment type="subcellular location">
    <subcellularLocation>
        <location evidence="2">Golgi apparatus membrane</location>
        <topology evidence="2">Single-pass type II membrane protein</topology>
    </subcellularLocation>
</comment>
<reference evidence="22" key="1">
    <citation type="submission" date="2019-09" db="EMBL/GenBank/DDBJ databases">
        <title>Bird 10,000 Genomes (B10K) Project - Family phase.</title>
        <authorList>
            <person name="Zhang G."/>
        </authorList>
    </citation>
    <scope>NUCLEOTIDE SEQUENCE</scope>
    <source>
        <strain evidence="22">B10K-CU-031-40</strain>
    </source>
</reference>
<dbReference type="CDD" id="cd06431">
    <property type="entry name" value="GT8_LARGE_C"/>
    <property type="match status" value="1"/>
</dbReference>
<comment type="pathway">
    <text evidence="3">Protein modification; protein glycosylation.</text>
</comment>
<evidence type="ECO:0000256" key="1">
    <source>
        <dbReference type="ARBA" id="ARBA00001936"/>
    </source>
</evidence>
<keyword evidence="5 22" id="KW-0808">Transferase</keyword>
<dbReference type="GO" id="GO:0046872">
    <property type="term" value="F:metal ion binding"/>
    <property type="evidence" value="ECO:0007669"/>
    <property type="project" value="UniProtKB-KW"/>
</dbReference>
<dbReference type="InterPro" id="IPR029044">
    <property type="entry name" value="Nucleotide-diphossugar_trans"/>
</dbReference>
<dbReference type="PANTHER" id="PTHR12270">
    <property type="entry name" value="GLYCOSYLTRANSFERASE-RELATED"/>
    <property type="match status" value="1"/>
</dbReference>
<evidence type="ECO:0000256" key="17">
    <source>
        <dbReference type="ARBA" id="ARBA00045795"/>
    </source>
</evidence>
<comment type="caution">
    <text evidence="22">The sequence shown here is derived from an EMBL/GenBank/DDBJ whole genome shotgun (WGS) entry which is preliminary data.</text>
</comment>
<dbReference type="SUPFAM" id="SSF53448">
    <property type="entry name" value="Nucleotide-diphospho-sugar transferases"/>
    <property type="match status" value="1"/>
</dbReference>
<evidence type="ECO:0000256" key="3">
    <source>
        <dbReference type="ARBA" id="ARBA00004922"/>
    </source>
</evidence>
<comment type="similarity">
    <text evidence="15">In the N-terminal section; belongs to the glycosyltransferase 8 family.</text>
</comment>
<feature type="compositionally biased region" description="Polar residues" evidence="21">
    <location>
        <begin position="72"/>
        <end position="86"/>
    </location>
</feature>
<dbReference type="Proteomes" id="UP000621168">
    <property type="component" value="Unassembled WGS sequence"/>
</dbReference>
<comment type="catalytic activity">
    <reaction evidence="18">
        <text>3-O-{beta-D-GlcA-(1-&gt;[3)-alpha-D-Xyl-(1-&gt;3)-beta-D-GlcA-(1-&gt;](n)-4)-beta-D-Xyl-(1-&gt;4)-Rib-ol-P-Rib-ol-P-3-beta-D-GalNAc-(1-&gt;3)-beta-D-GlcNAc-(1-&gt;4)-O-6-P-alpha-D-Man}-L-Thr-[protein] + UDP-alpha-D-xylose = 3-O-{(1-&gt;[3)-alpha-D-Xyl-(1-&gt;3)-beta-D-GlcA-(1-&gt;](n+1)-4)-beta-D-Xyl-(1-&gt;4)-Rib-ol-P-Rib-ol-P-3-beta-D-GalNAc-(1-&gt;3)-beta-D-GlcNAc-(1-&gt;4)-O-6-P-alpha-D-Man}-L-Thr-[protein] + UDP + H(+)</text>
        <dbReference type="Rhea" id="RHEA:68368"/>
        <dbReference type="Rhea" id="RHEA-COMP:17485"/>
        <dbReference type="Rhea" id="RHEA-COMP:17486"/>
        <dbReference type="ChEBI" id="CHEBI:15378"/>
        <dbReference type="ChEBI" id="CHEBI:57632"/>
        <dbReference type="ChEBI" id="CHEBI:58223"/>
        <dbReference type="ChEBI" id="CHEBI:177354"/>
        <dbReference type="ChEBI" id="CHEBI:177355"/>
    </reaction>
    <physiologicalReaction direction="left-to-right" evidence="18">
        <dbReference type="Rhea" id="RHEA:68369"/>
    </physiologicalReaction>
</comment>
<proteinExistence type="inferred from homology"/>
<feature type="region of interest" description="Disordered" evidence="21">
    <location>
        <begin position="72"/>
        <end position="108"/>
    </location>
</feature>
<evidence type="ECO:0000256" key="16">
    <source>
        <dbReference type="ARBA" id="ARBA00038468"/>
    </source>
</evidence>
<evidence type="ECO:0000256" key="14">
    <source>
        <dbReference type="ARBA" id="ARBA00023268"/>
    </source>
</evidence>
<evidence type="ECO:0000256" key="4">
    <source>
        <dbReference type="ARBA" id="ARBA00022676"/>
    </source>
</evidence>
<keyword evidence="14" id="KW-0511">Multifunctional enzyme</keyword>
<evidence type="ECO:0000256" key="9">
    <source>
        <dbReference type="ARBA" id="ARBA00022989"/>
    </source>
</evidence>
<evidence type="ECO:0000256" key="6">
    <source>
        <dbReference type="ARBA" id="ARBA00022692"/>
    </source>
</evidence>
<comment type="catalytic activity">
    <reaction evidence="19">
        <text>3-O-{(1-&gt;[3)-alpha-D-Xyl-(1-&gt;3)-beta-D-GlcA-(1-&gt;](n)-4)-beta-D-Xyl-(1-&gt;4)-Rib-ol-P-Rib-ol-P-3-beta-D-GalNAc-(1-&gt;3)-beta-D-GlcNAc-(1-&gt;4)-O-6-P-alpha-D-Man}-L-Thr-[protein] + UDP-alpha-D-glucuronate = 3-O-{beta-D-GlcA-(1-&gt;[3)-alpha-D-Xyl-(1-&gt;3)-beta-D-GlcA-(1-&gt;](n)-4)-beta-D-Xyl-(1-&gt;4)-Rib-ol-P-Rib-ol-P-3-beta-D-GalNAc-(1-&gt;3)-beta-D-GlcNAc-(1-&gt;4)-O-6-P-alpha-D-Man}-L-Thr-[protein] + UDP + H(+)</text>
        <dbReference type="Rhea" id="RHEA:67924"/>
        <dbReference type="Rhea" id="RHEA-COMP:17484"/>
        <dbReference type="Rhea" id="RHEA-COMP:17486"/>
        <dbReference type="ChEBI" id="CHEBI:15378"/>
        <dbReference type="ChEBI" id="CHEBI:58052"/>
        <dbReference type="ChEBI" id="CHEBI:58223"/>
        <dbReference type="ChEBI" id="CHEBI:177354"/>
        <dbReference type="ChEBI" id="CHEBI:177355"/>
    </reaction>
    <physiologicalReaction direction="left-to-right" evidence="19">
        <dbReference type="Rhea" id="RHEA:67925"/>
    </physiologicalReaction>
</comment>
<dbReference type="OrthoDB" id="411524at2759"/>
<dbReference type="EMBL" id="WBMX01002086">
    <property type="protein sequence ID" value="NXC16893.1"/>
    <property type="molecule type" value="Genomic_DNA"/>
</dbReference>
<dbReference type="Pfam" id="PF13896">
    <property type="entry name" value="Glyco_transf_49"/>
    <property type="match status" value="2"/>
</dbReference>
<evidence type="ECO:0000256" key="5">
    <source>
        <dbReference type="ARBA" id="ARBA00022679"/>
    </source>
</evidence>
<evidence type="ECO:0000313" key="23">
    <source>
        <dbReference type="Proteomes" id="UP000621168"/>
    </source>
</evidence>
<dbReference type="FunFam" id="3.90.550.10:FF:000016">
    <property type="entry name" value="LARGE xylosyl- and glucuronyltransferase 2"/>
    <property type="match status" value="1"/>
</dbReference>
<evidence type="ECO:0000256" key="19">
    <source>
        <dbReference type="ARBA" id="ARBA00049259"/>
    </source>
</evidence>
<keyword evidence="23" id="KW-1185">Reference proteome</keyword>
<evidence type="ECO:0000256" key="7">
    <source>
        <dbReference type="ARBA" id="ARBA00022723"/>
    </source>
</evidence>
<sequence>MLRSWRVKLKLLLATVTLAVLLSWLYLFVGSLEYGRFLLLPPCLGEQPSRDVEREALASRVRRVEEENQQLRMQLGQAQAEGSDSSPPWGASTEDGDPPGSERSNHTACPKQRTVHKCELLHVAIVCAGHNASRDVVTLVKSILFHRKNPLHFHFITDSVAHQILQTLFQSWMVPSIHVSFYNADDLKAGSYPSFSLSSSGRVTLQLEVSWIPNKHYSGIYGLMKLTLTKALPSNLSKVIVLDTDITFATDIAELWAVFGKFSDKQVIGLVENQSDWYLGNLWKNHKPWPALGRGFNTGVILLLLDRLRRLGWEQMWRLTAERELMSMLSTSLADQDIFNAVIKQNPALVYQLPCFWNVQLSDHTRSEQCYTEVSDLKVIHWNSPKKLRVKNKHVEFFRNLYLTFLEYDGNLLRRELFGCASLPSPPSNQLQQALEELDEDDPCYDFRRQHLTQHRVHLFFLQYEFLALPDPADVTLVAQLSMDRLQMLEAICKHWAGPISLALYMSDAEAQQFLRYAQASEVLSARRNVAYHIVYKEGQFYPINLLRNVALANTQTPYVFLTDIDFLPMYGLYDYLRNSIQQLELPQRKAALIVPAFETLHYRLTFPKSKAELLSMLDMGSLYTFRYHVWPKGHAPTDYAKWRTATVPYRVAWQPDFEPYVVVRRDCPKYDQRFVGFGWNKVSHIMELDAQEYELLVLPNAFMIHMPHAPSFDISKFRLSAGYRGCLQTLREEFHQDLSRRYGAAALKYLTAERGL</sequence>
<comment type="function">
    <text evidence="17">Bifunctional glycosyltransferase with both alpha-1,3-xylosyltransferase and beta-1,3-glucuronyltransferase activities involved in the maturation of alpha-dystroglycan (DAG1) by glycosylation leading to DAG1 binding to laminin G-like domain-containing extracellular proteins with high affinity and in a phosphorylated-O-mannosyl trisaccharide dependent manner. Elongates the glucuronyl-beta-1,4-xylose-beta disaccharide primer structure by adding repeating units [-3-Xylose-alpha-1,3-GlcA-beta-1-] to produce a heteropolysaccharide. Supports the maturation of DAG1 more effectively than LARGE1. In addition, can modify both heparan sulfate (HS)- and chondroitin/dermatan sulfate (CS/DS)-proteoglycans (PGs), namely GPC4, with a glycosaminoglycan (GAG)-like polysaccharide composed of xylose and glucuronic acid to confer laminin binding.</text>
</comment>
<dbReference type="Gene3D" id="3.90.550.10">
    <property type="entry name" value="Spore Coat Polysaccharide Biosynthesis Protein SpsA, Chain A"/>
    <property type="match status" value="1"/>
</dbReference>
<keyword evidence="10" id="KW-0333">Golgi apparatus</keyword>
<dbReference type="PANTHER" id="PTHR12270:SF23">
    <property type="entry name" value="XYLOSYL- AND GLUCURONYLTRANSFERASE LARGE2"/>
    <property type="match status" value="1"/>
</dbReference>
<keyword evidence="11" id="KW-0472">Membrane</keyword>
<dbReference type="GO" id="GO:0035269">
    <property type="term" value="P:protein O-linked glycosylation via mannose"/>
    <property type="evidence" value="ECO:0007669"/>
    <property type="project" value="UniProtKB-ARBA"/>
</dbReference>